<comment type="similarity">
    <text evidence="1 9">Belongs to the LytR/CpsA/Psr (LCP) family.</text>
</comment>
<organism evidence="12 13">
    <name type="scientific">Virgibacillus dokdonensis</name>
    <dbReference type="NCBI Taxonomy" id="302167"/>
    <lineage>
        <taxon>Bacteria</taxon>
        <taxon>Bacillati</taxon>
        <taxon>Bacillota</taxon>
        <taxon>Bacilli</taxon>
        <taxon>Bacillales</taxon>
        <taxon>Bacillaceae</taxon>
        <taxon>Virgibacillus</taxon>
    </lineage>
</organism>
<keyword evidence="7 9" id="KW-0472">Membrane</keyword>
<feature type="topological domain" description="Extracellular" evidence="9">
    <location>
        <begin position="38"/>
        <end position="315"/>
    </location>
</feature>
<evidence type="ECO:0000313" key="13">
    <source>
        <dbReference type="Proteomes" id="UP001356080"/>
    </source>
</evidence>
<dbReference type="EC" id="2.7.8.-" evidence="9"/>
<dbReference type="NCBIfam" id="TIGR00350">
    <property type="entry name" value="lytR_cpsA_psr"/>
    <property type="match status" value="1"/>
</dbReference>
<dbReference type="InterPro" id="IPR050922">
    <property type="entry name" value="LytR/CpsA/Psr_CW_biosynth"/>
</dbReference>
<feature type="transmembrane region" description="Helical" evidence="10">
    <location>
        <begin position="20"/>
        <end position="40"/>
    </location>
</feature>
<evidence type="ECO:0000256" key="8">
    <source>
        <dbReference type="ARBA" id="ARBA00023316"/>
    </source>
</evidence>
<evidence type="ECO:0000256" key="6">
    <source>
        <dbReference type="ARBA" id="ARBA00022989"/>
    </source>
</evidence>
<proteinExistence type="inferred from homology"/>
<sequence>MNLLSTRMEKSKKKRKWPLWLGSIFIAILLIVGATIFYIWNQINSTVDTMHNPLSRDNDPERQKELEAIFKDTKAVNVLLLGVDERSGDKGRSDTMILLSLNPKTNAMKMISIPRDTYVNIPGRGKDKINHAYAFGDVELSVQTVEENFDIPVHYYASVNMEGFKQGIDALGGVTVTNKTAFSQGGSEFPKGDVQLNGEQALDYIRMRKNDPRGDLGRNERQRAVIMAAINKGASFSSITKFGDILTILGDNVKTNLDMDDMQTLFSNYRNTRNNISTIEIKGNGQMIGGIWFYVVPESEFSRVQSEIKTHMDGK</sequence>
<dbReference type="Gene3D" id="3.40.630.190">
    <property type="entry name" value="LCP protein"/>
    <property type="match status" value="1"/>
</dbReference>
<evidence type="ECO:0000256" key="9">
    <source>
        <dbReference type="HAMAP-Rule" id="MF_01140"/>
    </source>
</evidence>
<evidence type="ECO:0000313" key="12">
    <source>
        <dbReference type="EMBL" id="MEF2290530.1"/>
    </source>
</evidence>
<keyword evidence="13" id="KW-1185">Reference proteome</keyword>
<keyword evidence="2 9" id="KW-1003">Cell membrane</keyword>
<keyword evidence="6 9" id="KW-1133">Transmembrane helix</keyword>
<evidence type="ECO:0000259" key="11">
    <source>
        <dbReference type="Pfam" id="PF03816"/>
    </source>
</evidence>
<dbReference type="HAMAP" id="MF_01140">
    <property type="entry name" value="TagU_transferase"/>
    <property type="match status" value="1"/>
</dbReference>
<gene>
    <name evidence="9" type="primary">tagU</name>
    <name evidence="12" type="ORF">V2W34_00725</name>
</gene>
<dbReference type="EMBL" id="JAZHPM010000001">
    <property type="protein sequence ID" value="MEF2290530.1"/>
    <property type="molecule type" value="Genomic_DNA"/>
</dbReference>
<evidence type="ECO:0000256" key="2">
    <source>
        <dbReference type="ARBA" id="ARBA00022475"/>
    </source>
</evidence>
<dbReference type="InterPro" id="IPR023734">
    <property type="entry name" value="TagU"/>
</dbReference>
<comment type="pathway">
    <text evidence="9">Cell wall biogenesis.</text>
</comment>
<protein>
    <recommendedName>
        <fullName evidence="9">Polyisoprenyl-teichoic acid--peptidoglycan teichoic acid transferase TagU</fullName>
        <ecNumber evidence="9">2.7.8.-</ecNumber>
    </recommendedName>
</protein>
<evidence type="ECO:0000256" key="1">
    <source>
        <dbReference type="ARBA" id="ARBA00006068"/>
    </source>
</evidence>
<dbReference type="PANTHER" id="PTHR33392">
    <property type="entry name" value="POLYISOPRENYL-TEICHOIC ACID--PEPTIDOGLYCAN TEICHOIC ACID TRANSFERASE TAGU"/>
    <property type="match status" value="1"/>
</dbReference>
<dbReference type="PANTHER" id="PTHR33392:SF6">
    <property type="entry name" value="POLYISOPRENYL-TEICHOIC ACID--PEPTIDOGLYCAN TEICHOIC ACID TRANSFERASE TAGU"/>
    <property type="match status" value="1"/>
</dbReference>
<dbReference type="Proteomes" id="UP001356080">
    <property type="component" value="Unassembled WGS sequence"/>
</dbReference>
<accession>A0ABU7VA27</accession>
<evidence type="ECO:0000256" key="4">
    <source>
        <dbReference type="ARBA" id="ARBA00022692"/>
    </source>
</evidence>
<keyword evidence="4 9" id="KW-0812">Transmembrane</keyword>
<keyword evidence="5 9" id="KW-0735">Signal-anchor</keyword>
<evidence type="ECO:0000256" key="3">
    <source>
        <dbReference type="ARBA" id="ARBA00022679"/>
    </source>
</evidence>
<dbReference type="Pfam" id="PF03816">
    <property type="entry name" value="LytR_cpsA_psr"/>
    <property type="match status" value="1"/>
</dbReference>
<dbReference type="InterPro" id="IPR004474">
    <property type="entry name" value="LytR_CpsA_psr"/>
</dbReference>
<feature type="domain" description="Cell envelope-related transcriptional attenuator" evidence="11">
    <location>
        <begin position="92"/>
        <end position="233"/>
    </location>
</feature>
<comment type="function">
    <text evidence="9">May catalyze the final step in cell wall teichoic acid biosynthesis, the transfer of the anionic cell wall polymers (APs) from their lipid-linked precursor to the cell wall peptidoglycan (PG).</text>
</comment>
<evidence type="ECO:0000256" key="5">
    <source>
        <dbReference type="ARBA" id="ARBA00022968"/>
    </source>
</evidence>
<keyword evidence="8 9" id="KW-0961">Cell wall biogenesis/degradation</keyword>
<dbReference type="RefSeq" id="WP_331804331.1">
    <property type="nucleotide sequence ID" value="NZ_CP018622.1"/>
</dbReference>
<keyword evidence="3 9" id="KW-0808">Transferase</keyword>
<comment type="caution">
    <text evidence="12">The sequence shown here is derived from an EMBL/GenBank/DDBJ whole genome shotgun (WGS) entry which is preliminary data.</text>
</comment>
<evidence type="ECO:0000256" key="10">
    <source>
        <dbReference type="SAM" id="Phobius"/>
    </source>
</evidence>
<evidence type="ECO:0000256" key="7">
    <source>
        <dbReference type="ARBA" id="ARBA00023136"/>
    </source>
</evidence>
<comment type="subcellular location">
    <subcellularLocation>
        <location evidence="9">Cell membrane</location>
        <topology evidence="9">Single-pass type II membrane protein</topology>
    </subcellularLocation>
</comment>
<feature type="topological domain" description="Cytoplasmic" evidence="9">
    <location>
        <begin position="1"/>
        <end position="16"/>
    </location>
</feature>
<reference evidence="12 13" key="1">
    <citation type="submission" date="2024-01" db="EMBL/GenBank/DDBJ databases">
        <title>Survival strategy associated with biotechnological potential of Virgibacillus dokdonensis T4.6 isolated from salt-fermented shrimp paste.</title>
        <authorList>
            <person name="Doan T.V."/>
            <person name="Quach N.T."/>
            <person name="Phi Q.-T."/>
        </authorList>
    </citation>
    <scope>NUCLEOTIDE SEQUENCE [LARGE SCALE GENOMIC DNA]</scope>
    <source>
        <strain evidence="12 13">T4.6</strain>
    </source>
</reference>
<name>A0ABU7VA27_9BACI</name>